<evidence type="ECO:0000256" key="21">
    <source>
        <dbReference type="SAM" id="SignalP"/>
    </source>
</evidence>
<comment type="catalytic activity">
    <reaction evidence="17">
        <text>L-threonyl-[protein] + ATP = O-phospho-L-threonyl-[protein] + ADP + H(+)</text>
        <dbReference type="Rhea" id="RHEA:46608"/>
        <dbReference type="Rhea" id="RHEA-COMP:11060"/>
        <dbReference type="Rhea" id="RHEA-COMP:11605"/>
        <dbReference type="ChEBI" id="CHEBI:15378"/>
        <dbReference type="ChEBI" id="CHEBI:30013"/>
        <dbReference type="ChEBI" id="CHEBI:30616"/>
        <dbReference type="ChEBI" id="CHEBI:61977"/>
        <dbReference type="ChEBI" id="CHEBI:456216"/>
        <dbReference type="EC" id="2.7.11.1"/>
    </reaction>
</comment>
<evidence type="ECO:0000256" key="3">
    <source>
        <dbReference type="ARBA" id="ARBA00022527"/>
    </source>
</evidence>
<feature type="signal peptide" evidence="21">
    <location>
        <begin position="1"/>
        <end position="34"/>
    </location>
</feature>
<feature type="region of interest" description="Disordered" evidence="19">
    <location>
        <begin position="913"/>
        <end position="935"/>
    </location>
</feature>
<dbReference type="EnsemblPlants" id="OBART05G09190.3">
    <property type="protein sequence ID" value="OBART05G09190.3"/>
    <property type="gene ID" value="OBART05G09190"/>
</dbReference>
<organism evidence="23">
    <name type="scientific">Oryza barthii</name>
    <dbReference type="NCBI Taxonomy" id="65489"/>
    <lineage>
        <taxon>Eukaryota</taxon>
        <taxon>Viridiplantae</taxon>
        <taxon>Streptophyta</taxon>
        <taxon>Embryophyta</taxon>
        <taxon>Tracheophyta</taxon>
        <taxon>Spermatophyta</taxon>
        <taxon>Magnoliopsida</taxon>
        <taxon>Liliopsida</taxon>
        <taxon>Poales</taxon>
        <taxon>Poaceae</taxon>
        <taxon>BOP clade</taxon>
        <taxon>Oryzoideae</taxon>
        <taxon>Oryzeae</taxon>
        <taxon>Oryzinae</taxon>
        <taxon>Oryza</taxon>
    </lineage>
</organism>
<dbReference type="GO" id="GO:0005524">
    <property type="term" value="F:ATP binding"/>
    <property type="evidence" value="ECO:0007669"/>
    <property type="project" value="UniProtKB-KW"/>
</dbReference>
<evidence type="ECO:0000256" key="4">
    <source>
        <dbReference type="ARBA" id="ARBA00022553"/>
    </source>
</evidence>
<sequence length="935" mass="103453">MRRRNSSSGGGGFRGHLLWLVLVLWSWRIAAAQAQQAPKTDPIEVSALNTIMGRWGLTASSEWNISGEPCSGVASDKSDWDNYPKDPAIKCDCSSNNNTICHIIKLRVRKLNVVGRIPAELQNLTFLQDLGLGFNPLSGQLPKELGNLTNLLSLGISLDNFTGELPEELGNLTKLEQLYIDSSGFSGPFPSTISKLKNLKKASDNEFTGKLPDYLGSLTELEDLRIGDIVNGSSSLGFISNLTSLTNLVLRNCRISENLETVDFSKFAALTMLYVFIIGHGACYKAFGHFLELISICSSNVSFLWHRDLSFNNITGQVPQSILNLGRLQFLNLVANNIVLGSTKNSDLSTRGSDNTIYEADAANLGDASYYVTDQIRWGVSNVGYFYQATDRMDIIYSSQHFQNAVDSKLFETARMSPSSLRYYGLGLENGNYTVMLQFAEFAFPDTQTWLSLGRRIFDIYVQGALKEKNFDIRKTAGGKSFTAINRTYTATVLKNFLEIHLFWAGKGTSGIPTQGYYGPMISALSVTPNFTPTVRNGVPKMGSKAGEIAGILTGASVLGLAGLFGIFMWIKKRRTMAKQKEELYNLVGRPDVFSNSELKLATDNFNSQNIIGEGGYGPVYKGKLPDGRVIAVKQLSESSHQGKSQFVTEVATISAVQHRNLVKLHGCCIDSNTPLLVYEYLENGSLDRAIFGHSSLNLDWAMRFEIILGIARGLSYLHEESSVCIVHRDIKASNILLDTDLIPKISDFGLAKLYDEKQTHVSTRIAGTFGYLAPEYAMRGHLTQKADVFAFGVVMLETVAGRSNTNNSLEESKINLLEWAWDQYEKEQALRILDPSLKGFNKDEAFRVIRVALHCTQGSPHQRPPMSKVVAMLTGEVEVPEVVTKPSYITEWQMMDGNRSYVTSSYSGSTTHEFSRQNEIEPLQQSPPIIKAGR</sequence>
<dbReference type="GO" id="GO:0004674">
    <property type="term" value="F:protein serine/threonine kinase activity"/>
    <property type="evidence" value="ECO:0007669"/>
    <property type="project" value="UniProtKB-KW"/>
</dbReference>
<dbReference type="PANTHER" id="PTHR48006">
    <property type="entry name" value="LEUCINE-RICH REPEAT-CONTAINING PROTEIN DDB_G0281931-RELATED"/>
    <property type="match status" value="1"/>
</dbReference>
<dbReference type="Gene3D" id="3.80.10.10">
    <property type="entry name" value="Ribonuclease Inhibitor"/>
    <property type="match status" value="2"/>
</dbReference>
<accession>A0A0D3G567</accession>
<evidence type="ECO:0000256" key="12">
    <source>
        <dbReference type="ARBA" id="ARBA00022840"/>
    </source>
</evidence>
<reference evidence="23" key="1">
    <citation type="journal article" date="2009" name="Rice">
        <title>De Novo Next Generation Sequencing of Plant Genomes.</title>
        <authorList>
            <person name="Rounsley S."/>
            <person name="Marri P.R."/>
            <person name="Yu Y."/>
            <person name="He R."/>
            <person name="Sisneros N."/>
            <person name="Goicoechea J.L."/>
            <person name="Lee S.J."/>
            <person name="Angelova A."/>
            <person name="Kudrna D."/>
            <person name="Luo M."/>
            <person name="Affourtit J."/>
            <person name="Desany B."/>
            <person name="Knight J."/>
            <person name="Niazi F."/>
            <person name="Egholm M."/>
            <person name="Wing R.A."/>
        </authorList>
    </citation>
    <scope>NUCLEOTIDE SEQUENCE [LARGE SCALE GENOMIC DNA]</scope>
    <source>
        <strain evidence="23">cv. IRGC 105608</strain>
    </source>
</reference>
<dbReference type="InterPro" id="IPR021720">
    <property type="entry name" value="Malectin_dom"/>
</dbReference>
<dbReference type="PROSITE" id="PS00108">
    <property type="entry name" value="PROTEIN_KINASE_ST"/>
    <property type="match status" value="1"/>
</dbReference>
<dbReference type="eggNOG" id="ENOG502QUW9">
    <property type="taxonomic scope" value="Eukaryota"/>
</dbReference>
<evidence type="ECO:0000256" key="10">
    <source>
        <dbReference type="ARBA" id="ARBA00022741"/>
    </source>
</evidence>
<keyword evidence="11" id="KW-0418">Kinase</keyword>
<dbReference type="Gene3D" id="2.60.120.430">
    <property type="entry name" value="Galactose-binding lectin"/>
    <property type="match status" value="1"/>
</dbReference>
<evidence type="ECO:0000256" key="20">
    <source>
        <dbReference type="SAM" id="Phobius"/>
    </source>
</evidence>
<dbReference type="Pfam" id="PF07714">
    <property type="entry name" value="PK_Tyr_Ser-Thr"/>
    <property type="match status" value="1"/>
</dbReference>
<evidence type="ECO:0000256" key="6">
    <source>
        <dbReference type="ARBA" id="ARBA00022679"/>
    </source>
</evidence>
<evidence type="ECO:0000256" key="9">
    <source>
        <dbReference type="ARBA" id="ARBA00022737"/>
    </source>
</evidence>
<dbReference type="FunFam" id="3.80.10.10:FF:000041">
    <property type="entry name" value="LRR receptor-like serine/threonine-protein kinase ERECTA"/>
    <property type="match status" value="1"/>
</dbReference>
<dbReference type="CDD" id="cd14066">
    <property type="entry name" value="STKc_IRAK"/>
    <property type="match status" value="1"/>
</dbReference>
<dbReference type="FunFam" id="2.60.120.430:FF:000002">
    <property type="entry name" value="Leucine-rich repeat receptor-like protein kinase"/>
    <property type="match status" value="1"/>
</dbReference>
<dbReference type="Proteomes" id="UP000026960">
    <property type="component" value="Chromosome 5"/>
</dbReference>
<dbReference type="InterPro" id="IPR011009">
    <property type="entry name" value="Kinase-like_dom_sf"/>
</dbReference>
<evidence type="ECO:0000256" key="16">
    <source>
        <dbReference type="ARBA" id="ARBA00023180"/>
    </source>
</evidence>
<keyword evidence="12" id="KW-0067">ATP-binding</keyword>
<dbReference type="InterPro" id="IPR055414">
    <property type="entry name" value="LRR_R13L4/SHOC2-like"/>
</dbReference>
<evidence type="ECO:0000256" key="17">
    <source>
        <dbReference type="ARBA" id="ARBA00047899"/>
    </source>
</evidence>
<keyword evidence="13 20" id="KW-1133">Transmembrane helix</keyword>
<dbReference type="FunFam" id="1.10.510.10:FF:000044">
    <property type="entry name" value="Putative LRR receptor-like serine/threonine-protein kinase"/>
    <property type="match status" value="1"/>
</dbReference>
<evidence type="ECO:0000256" key="18">
    <source>
        <dbReference type="ARBA" id="ARBA00048679"/>
    </source>
</evidence>
<keyword evidence="5" id="KW-0433">Leucine-rich repeat</keyword>
<comment type="subcellular location">
    <subcellularLocation>
        <location evidence="1">Membrane</location>
        <topology evidence="1">Single-pass membrane protein</topology>
    </subcellularLocation>
</comment>
<dbReference type="AlphaFoldDB" id="A0A0D3G567"/>
<dbReference type="SUPFAM" id="SSF56112">
    <property type="entry name" value="Protein kinase-like (PK-like)"/>
    <property type="match status" value="1"/>
</dbReference>
<dbReference type="InterPro" id="IPR051824">
    <property type="entry name" value="LRR_Rcpt-Like_S/T_Kinase"/>
</dbReference>
<reference evidence="23" key="2">
    <citation type="submission" date="2015-03" db="UniProtKB">
        <authorList>
            <consortium name="EnsemblPlants"/>
        </authorList>
    </citation>
    <scope>IDENTIFICATION</scope>
</reference>
<evidence type="ECO:0000256" key="2">
    <source>
        <dbReference type="ARBA" id="ARBA00012513"/>
    </source>
</evidence>
<keyword evidence="3" id="KW-0723">Serine/threonine-protein kinase</keyword>
<evidence type="ECO:0000256" key="8">
    <source>
        <dbReference type="ARBA" id="ARBA00022729"/>
    </source>
</evidence>
<dbReference type="EC" id="2.7.11.1" evidence="2"/>
<name>A0A0D3G567_9ORYZ</name>
<dbReference type="FunFam" id="3.30.200.20:FF:000140">
    <property type="entry name" value="Leucine-rich repeat receptor-like protein kinase"/>
    <property type="match status" value="1"/>
</dbReference>
<dbReference type="GO" id="GO:0005886">
    <property type="term" value="C:plasma membrane"/>
    <property type="evidence" value="ECO:0007669"/>
    <property type="project" value="TreeGrafter"/>
</dbReference>
<dbReference type="SMART" id="SM00220">
    <property type="entry name" value="S_TKc"/>
    <property type="match status" value="1"/>
</dbReference>
<evidence type="ECO:0000256" key="7">
    <source>
        <dbReference type="ARBA" id="ARBA00022692"/>
    </source>
</evidence>
<keyword evidence="14 20" id="KW-0472">Membrane</keyword>
<dbReference type="Gene3D" id="3.30.200.20">
    <property type="entry name" value="Phosphorylase Kinase, domain 1"/>
    <property type="match status" value="1"/>
</dbReference>
<keyword evidence="7 20" id="KW-0812">Transmembrane</keyword>
<evidence type="ECO:0000256" key="14">
    <source>
        <dbReference type="ARBA" id="ARBA00023136"/>
    </source>
</evidence>
<keyword evidence="9" id="KW-0677">Repeat</keyword>
<protein>
    <recommendedName>
        <fullName evidence="2">non-specific serine/threonine protein kinase</fullName>
        <ecNumber evidence="2">2.7.11.1</ecNumber>
    </recommendedName>
</protein>
<keyword evidence="16" id="KW-0325">Glycoprotein</keyword>
<keyword evidence="6" id="KW-0808">Transferase</keyword>
<dbReference type="InterPro" id="IPR032675">
    <property type="entry name" value="LRR_dom_sf"/>
</dbReference>
<evidence type="ECO:0000256" key="13">
    <source>
        <dbReference type="ARBA" id="ARBA00022989"/>
    </source>
</evidence>
<dbReference type="Pfam" id="PF23598">
    <property type="entry name" value="LRR_14"/>
    <property type="match status" value="1"/>
</dbReference>
<dbReference type="PaxDb" id="65489-OBART05G09190.3"/>
<dbReference type="Gramene" id="OBART05G09190.3">
    <property type="protein sequence ID" value="OBART05G09190.3"/>
    <property type="gene ID" value="OBART05G09190"/>
</dbReference>
<evidence type="ECO:0000256" key="1">
    <source>
        <dbReference type="ARBA" id="ARBA00004167"/>
    </source>
</evidence>
<keyword evidence="15" id="KW-0675">Receptor</keyword>
<keyword evidence="8 21" id="KW-0732">Signal</keyword>
<dbReference type="Gene3D" id="1.10.510.10">
    <property type="entry name" value="Transferase(Phosphotransferase) domain 1"/>
    <property type="match status" value="1"/>
</dbReference>
<dbReference type="PROSITE" id="PS50011">
    <property type="entry name" value="PROTEIN_KINASE_DOM"/>
    <property type="match status" value="1"/>
</dbReference>
<evidence type="ECO:0000256" key="19">
    <source>
        <dbReference type="SAM" id="MobiDB-lite"/>
    </source>
</evidence>
<evidence type="ECO:0000259" key="22">
    <source>
        <dbReference type="PROSITE" id="PS50011"/>
    </source>
</evidence>
<dbReference type="PANTHER" id="PTHR48006:SF97">
    <property type="entry name" value="OS04G0291900 PROTEIN"/>
    <property type="match status" value="1"/>
</dbReference>
<dbReference type="Pfam" id="PF11721">
    <property type="entry name" value="Malectin"/>
    <property type="match status" value="1"/>
</dbReference>
<dbReference type="SUPFAM" id="SSF52058">
    <property type="entry name" value="L domain-like"/>
    <property type="match status" value="1"/>
</dbReference>
<evidence type="ECO:0000313" key="24">
    <source>
        <dbReference type="Proteomes" id="UP000026960"/>
    </source>
</evidence>
<evidence type="ECO:0000256" key="15">
    <source>
        <dbReference type="ARBA" id="ARBA00023170"/>
    </source>
</evidence>
<proteinExistence type="predicted"/>
<feature type="transmembrane region" description="Helical" evidence="20">
    <location>
        <begin position="549"/>
        <end position="571"/>
    </location>
</feature>
<feature type="chain" id="PRO_5002262913" description="non-specific serine/threonine protein kinase" evidence="21">
    <location>
        <begin position="35"/>
        <end position="935"/>
    </location>
</feature>
<evidence type="ECO:0000313" key="23">
    <source>
        <dbReference type="EnsemblPlants" id="OBART05G09190.3"/>
    </source>
</evidence>
<evidence type="ECO:0000256" key="5">
    <source>
        <dbReference type="ARBA" id="ARBA00022614"/>
    </source>
</evidence>
<evidence type="ECO:0000256" key="11">
    <source>
        <dbReference type="ARBA" id="ARBA00022777"/>
    </source>
</evidence>
<keyword evidence="24" id="KW-1185">Reference proteome</keyword>
<keyword evidence="4" id="KW-0597">Phosphoprotein</keyword>
<dbReference type="InterPro" id="IPR000719">
    <property type="entry name" value="Prot_kinase_dom"/>
</dbReference>
<comment type="catalytic activity">
    <reaction evidence="18">
        <text>L-seryl-[protein] + ATP = O-phospho-L-seryl-[protein] + ADP + H(+)</text>
        <dbReference type="Rhea" id="RHEA:17989"/>
        <dbReference type="Rhea" id="RHEA-COMP:9863"/>
        <dbReference type="Rhea" id="RHEA-COMP:11604"/>
        <dbReference type="ChEBI" id="CHEBI:15378"/>
        <dbReference type="ChEBI" id="CHEBI:29999"/>
        <dbReference type="ChEBI" id="CHEBI:30616"/>
        <dbReference type="ChEBI" id="CHEBI:83421"/>
        <dbReference type="ChEBI" id="CHEBI:456216"/>
        <dbReference type="EC" id="2.7.11.1"/>
    </reaction>
</comment>
<dbReference type="InterPro" id="IPR008271">
    <property type="entry name" value="Ser/Thr_kinase_AS"/>
</dbReference>
<dbReference type="InterPro" id="IPR001245">
    <property type="entry name" value="Ser-Thr/Tyr_kinase_cat_dom"/>
</dbReference>
<feature type="domain" description="Protein kinase" evidence="22">
    <location>
        <begin position="606"/>
        <end position="883"/>
    </location>
</feature>
<dbReference type="STRING" id="65489.A0A0D3G567"/>
<keyword evidence="10" id="KW-0547">Nucleotide-binding</keyword>